<dbReference type="Pfam" id="PF13875">
    <property type="entry name" value="DUF4202"/>
    <property type="match status" value="1"/>
</dbReference>
<dbReference type="PANTHER" id="PTHR41729">
    <property type="entry name" value="GLUTAMYL-TRNA SYNTHETASE"/>
    <property type="match status" value="1"/>
</dbReference>
<dbReference type="AlphaFoldDB" id="A0A4R7NIZ7"/>
<evidence type="ECO:0000313" key="1">
    <source>
        <dbReference type="EMBL" id="TDU20447.1"/>
    </source>
</evidence>
<name>A0A4R7NIZ7_9GAMM</name>
<organism evidence="1 2">
    <name type="scientific">Chromohalobacter marismortui</name>
    <dbReference type="NCBI Taxonomy" id="42055"/>
    <lineage>
        <taxon>Bacteria</taxon>
        <taxon>Pseudomonadati</taxon>
        <taxon>Pseudomonadota</taxon>
        <taxon>Gammaproteobacteria</taxon>
        <taxon>Oceanospirillales</taxon>
        <taxon>Halomonadaceae</taxon>
        <taxon>Chromohalobacter</taxon>
    </lineage>
</organism>
<reference evidence="1 2" key="1">
    <citation type="submission" date="2019-03" db="EMBL/GenBank/DDBJ databases">
        <title>Genomic Encyclopedia of Type Strains, Phase IV (KMG-IV): sequencing the most valuable type-strain genomes for metagenomic binning, comparative biology and taxonomic classification.</title>
        <authorList>
            <person name="Goeker M."/>
        </authorList>
    </citation>
    <scope>NUCLEOTIDE SEQUENCE [LARGE SCALE GENOMIC DNA]</scope>
    <source>
        <strain evidence="1 2">DSM 6770</strain>
    </source>
</reference>
<dbReference type="PANTHER" id="PTHR41729:SF1">
    <property type="entry name" value="GLUTAMYL-TRNA SYNTHETASE"/>
    <property type="match status" value="1"/>
</dbReference>
<sequence length="203" mass="23234">MNRKETNMPEHSRFQHALEALDAAHAEDPRREVTDSGEVAAELLYAQRMSEWLARVAPHASEPLQLAVRAQHLRRWEVPRGDYPQDRPGYLAWRRDLGRRQAALAETIVREAGYDEAAVQHVGALIRKENLKRDADTQALEDTACLVFMAHYFSDFAHEHDDDKLVRIVAKTWRKMSPRGHELASALTLPERERELVARALSA</sequence>
<comment type="caution">
    <text evidence="1">The sequence shown here is derived from an EMBL/GenBank/DDBJ whole genome shotgun (WGS) entry which is preliminary data.</text>
</comment>
<proteinExistence type="predicted"/>
<accession>A0A4R7NIZ7</accession>
<dbReference type="Proteomes" id="UP000295380">
    <property type="component" value="Unassembled WGS sequence"/>
</dbReference>
<evidence type="ECO:0000313" key="2">
    <source>
        <dbReference type="Proteomes" id="UP000295380"/>
    </source>
</evidence>
<dbReference type="InterPro" id="IPR025255">
    <property type="entry name" value="DUF4202"/>
</dbReference>
<dbReference type="EMBL" id="SOBR01000006">
    <property type="protein sequence ID" value="TDU20447.1"/>
    <property type="molecule type" value="Genomic_DNA"/>
</dbReference>
<gene>
    <name evidence="1" type="ORF">C8E00_10697</name>
</gene>
<protein>
    <submittedName>
        <fullName evidence="1">Uncharacterized protein DUF4202</fullName>
    </submittedName>
</protein>
<keyword evidence="2" id="KW-1185">Reference proteome</keyword>